<accession>A0A9Q0W6K3</accession>
<evidence type="ECO:0000256" key="1">
    <source>
        <dbReference type="SAM" id="Phobius"/>
    </source>
</evidence>
<keyword evidence="1" id="KW-0812">Transmembrane</keyword>
<sequence>MMVLRFIGFMNLVLPVTMVLTMILLALSVGWNGSQKCKYISVRAQVGKYSAQPYPIETSLPTTGNLRSHKS</sequence>
<keyword evidence="3" id="KW-1185">Reference proteome</keyword>
<organism evidence="2 3">
    <name type="scientific">Salix koriyanagi</name>
    <dbReference type="NCBI Taxonomy" id="2511006"/>
    <lineage>
        <taxon>Eukaryota</taxon>
        <taxon>Viridiplantae</taxon>
        <taxon>Streptophyta</taxon>
        <taxon>Embryophyta</taxon>
        <taxon>Tracheophyta</taxon>
        <taxon>Spermatophyta</taxon>
        <taxon>Magnoliopsida</taxon>
        <taxon>eudicotyledons</taxon>
        <taxon>Gunneridae</taxon>
        <taxon>Pentapetalae</taxon>
        <taxon>rosids</taxon>
        <taxon>fabids</taxon>
        <taxon>Malpighiales</taxon>
        <taxon>Salicaceae</taxon>
        <taxon>Saliceae</taxon>
        <taxon>Salix</taxon>
    </lineage>
</organism>
<comment type="caution">
    <text evidence="2">The sequence shown here is derived from an EMBL/GenBank/DDBJ whole genome shotgun (WGS) entry which is preliminary data.</text>
</comment>
<feature type="transmembrane region" description="Helical" evidence="1">
    <location>
        <begin position="12"/>
        <end position="31"/>
    </location>
</feature>
<reference evidence="2" key="1">
    <citation type="submission" date="2022-11" db="EMBL/GenBank/DDBJ databases">
        <authorList>
            <person name="Hyden B.L."/>
            <person name="Feng K."/>
            <person name="Yates T."/>
            <person name="Jawdy S."/>
            <person name="Smart L.B."/>
            <person name="Muchero W."/>
        </authorList>
    </citation>
    <scope>NUCLEOTIDE SEQUENCE</scope>
    <source>
        <tissue evidence="2">Shoot tip</tissue>
    </source>
</reference>
<dbReference type="AlphaFoldDB" id="A0A9Q0W6K3"/>
<feature type="non-terminal residue" evidence="2">
    <location>
        <position position="71"/>
    </location>
</feature>
<reference evidence="2" key="2">
    <citation type="journal article" date="2023" name="Int. J. Mol. Sci.">
        <title>De Novo Assembly and Annotation of 11 Diverse Shrub Willow (Salix) Genomes Reveals Novel Gene Organization in Sex-Linked Regions.</title>
        <authorList>
            <person name="Hyden B."/>
            <person name="Feng K."/>
            <person name="Yates T.B."/>
            <person name="Jawdy S."/>
            <person name="Cereghino C."/>
            <person name="Smart L.B."/>
            <person name="Muchero W."/>
        </authorList>
    </citation>
    <scope>NUCLEOTIDE SEQUENCE</scope>
    <source>
        <tissue evidence="2">Shoot tip</tissue>
    </source>
</reference>
<keyword evidence="1" id="KW-0472">Membrane</keyword>
<evidence type="ECO:0000313" key="3">
    <source>
        <dbReference type="Proteomes" id="UP001151752"/>
    </source>
</evidence>
<proteinExistence type="predicted"/>
<evidence type="ECO:0000313" key="2">
    <source>
        <dbReference type="EMBL" id="KAJ6761629.1"/>
    </source>
</evidence>
<keyword evidence="1" id="KW-1133">Transmembrane helix</keyword>
<dbReference type="EMBL" id="JAPFFM010000005">
    <property type="protein sequence ID" value="KAJ6761629.1"/>
    <property type="molecule type" value="Genomic_DNA"/>
</dbReference>
<gene>
    <name evidence="2" type="ORF">OIU74_024318</name>
</gene>
<protein>
    <submittedName>
        <fullName evidence="2">Uncharacterized protein</fullName>
    </submittedName>
</protein>
<name>A0A9Q0W6K3_9ROSI</name>
<dbReference type="Proteomes" id="UP001151752">
    <property type="component" value="Chromosome 19"/>
</dbReference>